<accession>A0ABT9FYL4</accession>
<evidence type="ECO:0000259" key="8">
    <source>
        <dbReference type="Pfam" id="PF17042"/>
    </source>
</evidence>
<proteinExistence type="inferred from homology"/>
<dbReference type="InterPro" id="IPR042213">
    <property type="entry name" value="NBD_C_sf"/>
</dbReference>
<dbReference type="RefSeq" id="WP_305747891.1">
    <property type="nucleotide sequence ID" value="NZ_JAUZEE010000001.1"/>
</dbReference>
<organism evidence="9 10">
    <name type="scientific">Leptothrix discophora</name>
    <dbReference type="NCBI Taxonomy" id="89"/>
    <lineage>
        <taxon>Bacteria</taxon>
        <taxon>Pseudomonadati</taxon>
        <taxon>Pseudomonadota</taxon>
        <taxon>Betaproteobacteria</taxon>
        <taxon>Burkholderiales</taxon>
        <taxon>Sphaerotilaceae</taxon>
        <taxon>Leptothrix</taxon>
    </lineage>
</organism>
<dbReference type="Gene3D" id="3.40.50.10840">
    <property type="entry name" value="Putative sugar-binding, N-terminal domain"/>
    <property type="match status" value="1"/>
</dbReference>
<dbReference type="Gene3D" id="3.40.980.20">
    <property type="entry name" value="Four-carbon acid sugar kinase, nucleotide binding domain"/>
    <property type="match status" value="1"/>
</dbReference>
<evidence type="ECO:0000256" key="1">
    <source>
        <dbReference type="ARBA" id="ARBA00005715"/>
    </source>
</evidence>
<sequence>MSGPPLRRLRVLADDLTGALDTAAAFGAGVPVWLGRPGDASAAPAGAPIEVLATATRDIPPDALAEALAPAWPWLGAPGVRGFKKVDSLLRGNSFDEIDATARALGCTRVLLAPAFPAQGRETRDGRLWLRPPGGSAVEPTGVSMREAMRARGRAVDAELRPGAGIWLPEARSDADLLACARAVIAHEAEHPAERWLWVGSAGLAQALAAVGALPAMPGAEPATDPPGGLRLLVSASHHAVSRRQWDALAQAQPALPMARHADPAARDQLIERIGRGERRHRPLTAGFDLAPSERLTPDEALRRLDAHAGALVARLPRPDALVVVGGDTLLALCRASGAQALRSMAAPSQPGWGQARLCGGAWDGVSCRTRSGAFGGDRDLVDVLARP</sequence>
<reference evidence="9 10" key="1">
    <citation type="submission" date="2023-08" db="EMBL/GenBank/DDBJ databases">
        <authorList>
            <person name="Roldan D.M."/>
            <person name="Menes R.J."/>
        </authorList>
    </citation>
    <scope>NUCLEOTIDE SEQUENCE [LARGE SCALE GENOMIC DNA]</scope>
    <source>
        <strain evidence="9 10">CCM 2812</strain>
    </source>
</reference>
<name>A0ABT9FYL4_LEPDI</name>
<keyword evidence="4 9" id="KW-0418">Kinase</keyword>
<dbReference type="InterPro" id="IPR031475">
    <property type="entry name" value="NBD_C"/>
</dbReference>
<evidence type="ECO:0000313" key="10">
    <source>
        <dbReference type="Proteomes" id="UP001235760"/>
    </source>
</evidence>
<dbReference type="EMBL" id="JAUZEE010000001">
    <property type="protein sequence ID" value="MDP4299332.1"/>
    <property type="molecule type" value="Genomic_DNA"/>
</dbReference>
<keyword evidence="2" id="KW-0808">Transferase</keyword>
<feature type="domain" description="Four-carbon acid sugar kinase nucleotide binding" evidence="8">
    <location>
        <begin position="232"/>
        <end position="378"/>
    </location>
</feature>
<comment type="caution">
    <text evidence="9">The sequence shown here is derived from an EMBL/GenBank/DDBJ whole genome shotgun (WGS) entry which is preliminary data.</text>
</comment>
<evidence type="ECO:0000256" key="2">
    <source>
        <dbReference type="ARBA" id="ARBA00022679"/>
    </source>
</evidence>
<comment type="similarity">
    <text evidence="1">Belongs to the four-carbon acid sugar kinase family.</text>
</comment>
<gene>
    <name evidence="9" type="ORF">Q8X39_01680</name>
</gene>
<keyword evidence="5" id="KW-0067">ATP-binding</keyword>
<evidence type="ECO:0000313" key="9">
    <source>
        <dbReference type="EMBL" id="MDP4299332.1"/>
    </source>
</evidence>
<dbReference type="Pfam" id="PF17042">
    <property type="entry name" value="NBD_C"/>
    <property type="match status" value="1"/>
</dbReference>
<dbReference type="InterPro" id="IPR037051">
    <property type="entry name" value="4-carb_acid_sugar_kinase_N_sf"/>
</dbReference>
<evidence type="ECO:0000256" key="6">
    <source>
        <dbReference type="ARBA" id="ARBA00023277"/>
    </source>
</evidence>
<evidence type="ECO:0000256" key="5">
    <source>
        <dbReference type="ARBA" id="ARBA00022840"/>
    </source>
</evidence>
<evidence type="ECO:0000256" key="3">
    <source>
        <dbReference type="ARBA" id="ARBA00022741"/>
    </source>
</evidence>
<feature type="domain" description="Four-carbon acid sugar kinase N-terminal" evidence="7">
    <location>
        <begin position="11"/>
        <end position="139"/>
    </location>
</feature>
<evidence type="ECO:0000259" key="7">
    <source>
        <dbReference type="Pfam" id="PF07005"/>
    </source>
</evidence>
<dbReference type="Pfam" id="PF07005">
    <property type="entry name" value="SBD_N"/>
    <property type="match status" value="1"/>
</dbReference>
<dbReference type="SUPFAM" id="SSF142764">
    <property type="entry name" value="YgbK-like"/>
    <property type="match status" value="1"/>
</dbReference>
<keyword evidence="10" id="KW-1185">Reference proteome</keyword>
<evidence type="ECO:0000256" key="4">
    <source>
        <dbReference type="ARBA" id="ARBA00022777"/>
    </source>
</evidence>
<dbReference type="InterPro" id="IPR010737">
    <property type="entry name" value="4-carb_acid_sugar_kinase_N"/>
</dbReference>
<dbReference type="GO" id="GO:0016301">
    <property type="term" value="F:kinase activity"/>
    <property type="evidence" value="ECO:0007669"/>
    <property type="project" value="UniProtKB-KW"/>
</dbReference>
<dbReference type="Proteomes" id="UP001235760">
    <property type="component" value="Unassembled WGS sequence"/>
</dbReference>
<keyword evidence="6" id="KW-0119">Carbohydrate metabolism</keyword>
<protein>
    <submittedName>
        <fullName evidence="9">Four-carbon acid sugar kinase family protein</fullName>
    </submittedName>
</protein>
<keyword evidence="3" id="KW-0547">Nucleotide-binding</keyword>